<dbReference type="InterPro" id="IPR036638">
    <property type="entry name" value="HLH_DNA-bd_sf"/>
</dbReference>
<name>A0A8X8BIB4_POLSE</name>
<gene>
    <name evidence="4" type="primary">Atoh7_2</name>
    <name evidence="4" type="ORF">GTO96_0007498</name>
</gene>
<sequence length="220" mass="24627">MVDSRISLTSTKKKAKSETTMGINGADQPMEVEGEYHSCIGKAKSRKKCIRDAERTRHSSEERNARERKRVKMVNVGFDLLHKKIPLLSPIRKVSKLQILRGAKSYIMQLEELLLEHNASASPASAEVSKVPVSLAETVDGGYMNLYDSETKVPSELLHSSENDNKQKLLTISKDVKKTTLSGKPLQVVIIESIQEPNTPMAFLKTEQQLTTVENRLDTH</sequence>
<dbReference type="InterPro" id="IPR050283">
    <property type="entry name" value="E-box_TF_Regulators"/>
</dbReference>
<feature type="non-terminal residue" evidence="4">
    <location>
        <position position="1"/>
    </location>
</feature>
<dbReference type="Gene3D" id="4.10.280.10">
    <property type="entry name" value="Helix-loop-helix DNA-binding domain"/>
    <property type="match status" value="1"/>
</dbReference>
<dbReference type="SMART" id="SM00353">
    <property type="entry name" value="HLH"/>
    <property type="match status" value="1"/>
</dbReference>
<dbReference type="EMBL" id="JAATIS010009265">
    <property type="protein sequence ID" value="KAG2455999.1"/>
    <property type="molecule type" value="Genomic_DNA"/>
</dbReference>
<evidence type="ECO:0000256" key="2">
    <source>
        <dbReference type="SAM" id="MobiDB-lite"/>
    </source>
</evidence>
<dbReference type="GO" id="GO:0000981">
    <property type="term" value="F:DNA-binding transcription factor activity, RNA polymerase II-specific"/>
    <property type="evidence" value="ECO:0007669"/>
    <property type="project" value="TreeGrafter"/>
</dbReference>
<dbReference type="PROSITE" id="PS50888">
    <property type="entry name" value="BHLH"/>
    <property type="match status" value="1"/>
</dbReference>
<feature type="domain" description="BHLH" evidence="3">
    <location>
        <begin position="58"/>
        <end position="110"/>
    </location>
</feature>
<dbReference type="SUPFAM" id="SSF47459">
    <property type="entry name" value="HLH, helix-loop-helix DNA-binding domain"/>
    <property type="match status" value="1"/>
</dbReference>
<comment type="caution">
    <text evidence="4">The sequence shown here is derived from an EMBL/GenBank/DDBJ whole genome shotgun (WGS) entry which is preliminary data.</text>
</comment>
<keyword evidence="1" id="KW-0238">DNA-binding</keyword>
<dbReference type="PANTHER" id="PTHR23349">
    <property type="entry name" value="BASIC HELIX-LOOP-HELIX TRANSCRIPTION FACTOR, TWIST"/>
    <property type="match status" value="1"/>
</dbReference>
<proteinExistence type="predicted"/>
<protein>
    <submittedName>
        <fullName evidence="4">ATOH7 protein</fullName>
    </submittedName>
</protein>
<dbReference type="PANTHER" id="PTHR23349:SF108">
    <property type="entry name" value="BHLH DOMAIN-CONTAINING PROTEIN"/>
    <property type="match status" value="1"/>
</dbReference>
<keyword evidence="5" id="KW-1185">Reference proteome</keyword>
<reference evidence="4 5" key="1">
    <citation type="journal article" date="2021" name="Cell">
        <title>Tracing the genetic footprints of vertebrate landing in non-teleost ray-finned fishes.</title>
        <authorList>
            <person name="Bi X."/>
            <person name="Wang K."/>
            <person name="Yang L."/>
            <person name="Pan H."/>
            <person name="Jiang H."/>
            <person name="Wei Q."/>
            <person name="Fang M."/>
            <person name="Yu H."/>
            <person name="Zhu C."/>
            <person name="Cai Y."/>
            <person name="He Y."/>
            <person name="Gan X."/>
            <person name="Zeng H."/>
            <person name="Yu D."/>
            <person name="Zhu Y."/>
            <person name="Jiang H."/>
            <person name="Qiu Q."/>
            <person name="Yang H."/>
            <person name="Zhang Y.E."/>
            <person name="Wang W."/>
            <person name="Zhu M."/>
            <person name="He S."/>
            <person name="Zhang G."/>
        </authorList>
    </citation>
    <scope>NUCLEOTIDE SEQUENCE [LARGE SCALE GENOMIC DNA]</scope>
    <source>
        <strain evidence="4">Bchr_013</strain>
    </source>
</reference>
<dbReference type="GO" id="GO:0046983">
    <property type="term" value="F:protein dimerization activity"/>
    <property type="evidence" value="ECO:0007669"/>
    <property type="project" value="InterPro"/>
</dbReference>
<dbReference type="Proteomes" id="UP000886611">
    <property type="component" value="Unassembled WGS sequence"/>
</dbReference>
<evidence type="ECO:0000259" key="3">
    <source>
        <dbReference type="PROSITE" id="PS50888"/>
    </source>
</evidence>
<evidence type="ECO:0000313" key="5">
    <source>
        <dbReference type="Proteomes" id="UP000886611"/>
    </source>
</evidence>
<dbReference type="AlphaFoldDB" id="A0A8X8BIB4"/>
<dbReference type="InterPro" id="IPR011598">
    <property type="entry name" value="bHLH_dom"/>
</dbReference>
<evidence type="ECO:0000313" key="4">
    <source>
        <dbReference type="EMBL" id="KAG2455999.1"/>
    </source>
</evidence>
<feature type="non-terminal residue" evidence="4">
    <location>
        <position position="220"/>
    </location>
</feature>
<dbReference type="GO" id="GO:0032502">
    <property type="term" value="P:developmental process"/>
    <property type="evidence" value="ECO:0007669"/>
    <property type="project" value="TreeGrafter"/>
</dbReference>
<dbReference type="CDD" id="cd11418">
    <property type="entry name" value="bHLH_TS_ASCL"/>
    <property type="match status" value="1"/>
</dbReference>
<dbReference type="GO" id="GO:0000977">
    <property type="term" value="F:RNA polymerase II transcription regulatory region sequence-specific DNA binding"/>
    <property type="evidence" value="ECO:0007669"/>
    <property type="project" value="TreeGrafter"/>
</dbReference>
<accession>A0A8X8BIB4</accession>
<evidence type="ECO:0000256" key="1">
    <source>
        <dbReference type="ARBA" id="ARBA00023125"/>
    </source>
</evidence>
<dbReference type="Pfam" id="PF00010">
    <property type="entry name" value="HLH"/>
    <property type="match status" value="1"/>
</dbReference>
<feature type="region of interest" description="Disordered" evidence="2">
    <location>
        <begin position="1"/>
        <end position="26"/>
    </location>
</feature>
<organism evidence="4 5">
    <name type="scientific">Polypterus senegalus</name>
    <name type="common">Senegal bichir</name>
    <dbReference type="NCBI Taxonomy" id="55291"/>
    <lineage>
        <taxon>Eukaryota</taxon>
        <taxon>Metazoa</taxon>
        <taxon>Chordata</taxon>
        <taxon>Craniata</taxon>
        <taxon>Vertebrata</taxon>
        <taxon>Euteleostomi</taxon>
        <taxon>Actinopterygii</taxon>
        <taxon>Polypteriformes</taxon>
        <taxon>Polypteridae</taxon>
        <taxon>Polypterus</taxon>
    </lineage>
</organism>